<organism evidence="1 2">
    <name type="scientific">Oncorhynchus mykiss</name>
    <name type="common">Rainbow trout</name>
    <name type="synonym">Salmo gairdneri</name>
    <dbReference type="NCBI Taxonomy" id="8022"/>
    <lineage>
        <taxon>Eukaryota</taxon>
        <taxon>Metazoa</taxon>
        <taxon>Chordata</taxon>
        <taxon>Craniata</taxon>
        <taxon>Vertebrata</taxon>
        <taxon>Euteleostomi</taxon>
        <taxon>Actinopterygii</taxon>
        <taxon>Neopterygii</taxon>
        <taxon>Teleostei</taxon>
        <taxon>Protacanthopterygii</taxon>
        <taxon>Salmoniformes</taxon>
        <taxon>Salmonidae</taxon>
        <taxon>Salmoninae</taxon>
        <taxon>Oncorhynchus</taxon>
    </lineage>
</organism>
<accession>A0A060Y3L0</accession>
<evidence type="ECO:0000313" key="1">
    <source>
        <dbReference type="EMBL" id="CDQ83735.1"/>
    </source>
</evidence>
<reference evidence="1" key="2">
    <citation type="submission" date="2014-03" db="EMBL/GenBank/DDBJ databases">
        <authorList>
            <person name="Genoscope - CEA"/>
        </authorList>
    </citation>
    <scope>NUCLEOTIDE SEQUENCE</scope>
</reference>
<name>A0A060Y3L0_ONCMY</name>
<sequence length="168" mass="19439">MEDAVSTMIHAVENHLKDVLTAVVSRRKAYRLRDGHFPYAFGSHVTPQPYLKNSLAAYQIVTEWQDSCQYSTLQKGSLDIGPSNTYILNLQMARCKKGNKPREEPGYEGWQVLFWLCRVHRGVMPSHTMYALNMERILSRLWHPSHEELEQDHVHRQRHAGKDGLLVS</sequence>
<gene>
    <name evidence="1" type="ORF">GSONMT00025149001</name>
</gene>
<dbReference type="STRING" id="8022.A0A060Y3L0"/>
<evidence type="ECO:0000313" key="2">
    <source>
        <dbReference type="Proteomes" id="UP000193380"/>
    </source>
</evidence>
<reference evidence="1" key="1">
    <citation type="journal article" date="2014" name="Nat. Commun.">
        <title>The rainbow trout genome provides novel insights into evolution after whole-genome duplication in vertebrates.</title>
        <authorList>
            <person name="Berthelot C."/>
            <person name="Brunet F."/>
            <person name="Chalopin D."/>
            <person name="Juanchich A."/>
            <person name="Bernard M."/>
            <person name="Noel B."/>
            <person name="Bento P."/>
            <person name="Da Silva C."/>
            <person name="Labadie K."/>
            <person name="Alberti A."/>
            <person name="Aury J.M."/>
            <person name="Louis A."/>
            <person name="Dehais P."/>
            <person name="Bardou P."/>
            <person name="Montfort J."/>
            <person name="Klopp C."/>
            <person name="Cabau C."/>
            <person name="Gaspin C."/>
            <person name="Thorgaard G.H."/>
            <person name="Boussaha M."/>
            <person name="Quillet E."/>
            <person name="Guyomard R."/>
            <person name="Galiana D."/>
            <person name="Bobe J."/>
            <person name="Volff J.N."/>
            <person name="Genet C."/>
            <person name="Wincker P."/>
            <person name="Jaillon O."/>
            <person name="Roest Crollius H."/>
            <person name="Guiguen Y."/>
        </authorList>
    </citation>
    <scope>NUCLEOTIDE SEQUENCE [LARGE SCALE GENOMIC DNA]</scope>
</reference>
<dbReference type="PaxDb" id="8022-A0A060Y3L0"/>
<protein>
    <submittedName>
        <fullName evidence="1">Uncharacterized protein</fullName>
    </submittedName>
</protein>
<dbReference type="EMBL" id="FR906242">
    <property type="protein sequence ID" value="CDQ83735.1"/>
    <property type="molecule type" value="Genomic_DNA"/>
</dbReference>
<dbReference type="AlphaFoldDB" id="A0A060Y3L0"/>
<proteinExistence type="predicted"/>
<dbReference type="Proteomes" id="UP000193380">
    <property type="component" value="Unassembled WGS sequence"/>
</dbReference>